<feature type="region of interest" description="Disordered" evidence="1">
    <location>
        <begin position="13"/>
        <end position="61"/>
    </location>
</feature>
<gene>
    <name evidence="2" type="ORF">UFOVP347_26</name>
</gene>
<organism evidence="2">
    <name type="scientific">uncultured Caudovirales phage</name>
    <dbReference type="NCBI Taxonomy" id="2100421"/>
    <lineage>
        <taxon>Viruses</taxon>
        <taxon>Duplodnaviria</taxon>
        <taxon>Heunggongvirae</taxon>
        <taxon>Uroviricota</taxon>
        <taxon>Caudoviricetes</taxon>
        <taxon>Peduoviridae</taxon>
        <taxon>Maltschvirus</taxon>
        <taxon>Maltschvirus maltsch</taxon>
    </lineage>
</organism>
<protein>
    <submittedName>
        <fullName evidence="2">Uncharacterized protein</fullName>
    </submittedName>
</protein>
<evidence type="ECO:0000313" key="2">
    <source>
        <dbReference type="EMBL" id="CAB4139452.1"/>
    </source>
</evidence>
<name>A0A6J5LZW2_9CAUD</name>
<reference evidence="2" key="1">
    <citation type="submission" date="2020-04" db="EMBL/GenBank/DDBJ databases">
        <authorList>
            <person name="Chiriac C."/>
            <person name="Salcher M."/>
            <person name="Ghai R."/>
            <person name="Kavagutti S V."/>
        </authorList>
    </citation>
    <scope>NUCLEOTIDE SEQUENCE</scope>
</reference>
<accession>A0A6J5LZW2</accession>
<evidence type="ECO:0000256" key="1">
    <source>
        <dbReference type="SAM" id="MobiDB-lite"/>
    </source>
</evidence>
<dbReference type="EMBL" id="LR796356">
    <property type="protein sequence ID" value="CAB4139452.1"/>
    <property type="molecule type" value="Genomic_DNA"/>
</dbReference>
<sequence>MPRKKIEEAVLVTAPQAVPSAEGTPEPAVETQEAPGETPEEPETPPPAAPEPTGAEIVVSSGIPFGILRN</sequence>
<proteinExistence type="predicted"/>